<dbReference type="Proteomes" id="UP000319094">
    <property type="component" value="Unassembled WGS sequence"/>
</dbReference>
<accession>A0A542XXD2</accession>
<dbReference type="PIRSF" id="PIRSF002741">
    <property type="entry name" value="MppA"/>
    <property type="match status" value="1"/>
</dbReference>
<dbReference type="OrthoDB" id="9046151at2"/>
<evidence type="ECO:0000256" key="3">
    <source>
        <dbReference type="ARBA" id="ARBA00022729"/>
    </source>
</evidence>
<name>A0A542XXD2_9MICO</name>
<dbReference type="PANTHER" id="PTHR30290:SF9">
    <property type="entry name" value="OLIGOPEPTIDE-BINDING PROTEIN APPA"/>
    <property type="match status" value="1"/>
</dbReference>
<dbReference type="CDD" id="cd00995">
    <property type="entry name" value="PBP2_NikA_DppA_OppA_like"/>
    <property type="match status" value="1"/>
</dbReference>
<dbReference type="GO" id="GO:0042597">
    <property type="term" value="C:periplasmic space"/>
    <property type="evidence" value="ECO:0007669"/>
    <property type="project" value="UniProtKB-ARBA"/>
</dbReference>
<dbReference type="Gene3D" id="3.10.105.10">
    <property type="entry name" value="Dipeptide-binding Protein, Domain 3"/>
    <property type="match status" value="1"/>
</dbReference>
<dbReference type="InterPro" id="IPR039424">
    <property type="entry name" value="SBP_5"/>
</dbReference>
<keyword evidence="2" id="KW-0813">Transport</keyword>
<dbReference type="GO" id="GO:1904680">
    <property type="term" value="F:peptide transmembrane transporter activity"/>
    <property type="evidence" value="ECO:0007669"/>
    <property type="project" value="TreeGrafter"/>
</dbReference>
<dbReference type="AlphaFoldDB" id="A0A542XXD2"/>
<dbReference type="PANTHER" id="PTHR30290">
    <property type="entry name" value="PERIPLASMIC BINDING COMPONENT OF ABC TRANSPORTER"/>
    <property type="match status" value="1"/>
</dbReference>
<dbReference type="PROSITE" id="PS51257">
    <property type="entry name" value="PROKAR_LIPOPROTEIN"/>
    <property type="match status" value="1"/>
</dbReference>
<feature type="chain" id="PRO_5021931009" evidence="4">
    <location>
        <begin position="26"/>
        <end position="531"/>
    </location>
</feature>
<dbReference type="InterPro" id="IPR030678">
    <property type="entry name" value="Peptide/Ni-bd"/>
</dbReference>
<dbReference type="Gene3D" id="3.40.190.10">
    <property type="entry name" value="Periplasmic binding protein-like II"/>
    <property type="match status" value="1"/>
</dbReference>
<organism evidence="6 7">
    <name type="scientific">Leucobacter komagatae</name>
    <dbReference type="NCBI Taxonomy" id="55969"/>
    <lineage>
        <taxon>Bacteria</taxon>
        <taxon>Bacillati</taxon>
        <taxon>Actinomycetota</taxon>
        <taxon>Actinomycetes</taxon>
        <taxon>Micrococcales</taxon>
        <taxon>Microbacteriaceae</taxon>
        <taxon>Leucobacter</taxon>
    </lineage>
</organism>
<evidence type="ECO:0000259" key="5">
    <source>
        <dbReference type="Pfam" id="PF00496"/>
    </source>
</evidence>
<dbReference type="Pfam" id="PF00496">
    <property type="entry name" value="SBP_bac_5"/>
    <property type="match status" value="1"/>
</dbReference>
<dbReference type="RefSeq" id="WP_141888455.1">
    <property type="nucleotide sequence ID" value="NZ_BAAAUY010000023.1"/>
</dbReference>
<feature type="signal peptide" evidence="4">
    <location>
        <begin position="1"/>
        <end position="25"/>
    </location>
</feature>
<evidence type="ECO:0000313" key="6">
    <source>
        <dbReference type="EMBL" id="TQL40496.1"/>
    </source>
</evidence>
<evidence type="ECO:0000256" key="2">
    <source>
        <dbReference type="ARBA" id="ARBA00022448"/>
    </source>
</evidence>
<sequence length="531" mass="55887">MKAYKMLGLAAVGALALSGCTGGGAGTGTGSAGGGEPVIDGTLNFGLTRDPGMLFTSLNPSAVLGSVTPWAYESLVYFDTEGTAQGWLATEWEETPTSLHFEVRDDAVCSDGTKLTAETIANNFRWIADPANNSTAINLVVPSDAKIENDDKSVTITTTEPDPFRITAIGTMPIYCQAALDDPKTIATSTNGTGLYKMTDAVTGDHYTLERRDDYTWGPKGAPTGATPGVPKTVVISIVENESTRANLLLSKELNLATVSGPDADRLEGQVDVYATGKLLSGGILYSQAEGKPTADRDVRIALTKALNLDELMQVSSAGKGERAQRLAVANPQVCQYDAAGPNLPKTDVAAAEKMLDKAGWKKGADGKRTKDGQPLVLEFAWQSKGAETAATAEMMADQWGAIGVGVNHHGADYGAFIEEISKPGAASVIDTIMLSANFPVPSALMVYFTGETPPKGNNFAALNNPKFDELVAEANQHTGAEACAAWETAEAEMYQSADYVPFAMTSGKSFSQGVEASGIDEFYTAMILVK</sequence>
<reference evidence="6 7" key="1">
    <citation type="submission" date="2019-06" db="EMBL/GenBank/DDBJ databases">
        <title>Sequencing the genomes of 1000 actinobacteria strains.</title>
        <authorList>
            <person name="Klenk H.-P."/>
        </authorList>
    </citation>
    <scope>NUCLEOTIDE SEQUENCE [LARGE SCALE GENOMIC DNA]</scope>
    <source>
        <strain evidence="6 7">DSM 8803</strain>
    </source>
</reference>
<dbReference type="InterPro" id="IPR000914">
    <property type="entry name" value="SBP_5_dom"/>
</dbReference>
<evidence type="ECO:0000256" key="4">
    <source>
        <dbReference type="SAM" id="SignalP"/>
    </source>
</evidence>
<evidence type="ECO:0000313" key="7">
    <source>
        <dbReference type="Proteomes" id="UP000319094"/>
    </source>
</evidence>
<proteinExistence type="inferred from homology"/>
<dbReference type="GO" id="GO:0015833">
    <property type="term" value="P:peptide transport"/>
    <property type="evidence" value="ECO:0007669"/>
    <property type="project" value="TreeGrafter"/>
</dbReference>
<gene>
    <name evidence="6" type="ORF">FB468_3017</name>
</gene>
<comment type="caution">
    <text evidence="6">The sequence shown here is derived from an EMBL/GenBank/DDBJ whole genome shotgun (WGS) entry which is preliminary data.</text>
</comment>
<evidence type="ECO:0000256" key="1">
    <source>
        <dbReference type="ARBA" id="ARBA00005695"/>
    </source>
</evidence>
<keyword evidence="3 4" id="KW-0732">Signal</keyword>
<keyword evidence="7" id="KW-1185">Reference proteome</keyword>
<feature type="domain" description="Solute-binding protein family 5" evidence="5">
    <location>
        <begin position="85"/>
        <end position="450"/>
    </location>
</feature>
<dbReference type="SUPFAM" id="SSF53850">
    <property type="entry name" value="Periplasmic binding protein-like II"/>
    <property type="match status" value="1"/>
</dbReference>
<comment type="similarity">
    <text evidence="1">Belongs to the bacterial solute-binding protein 5 family.</text>
</comment>
<protein>
    <submittedName>
        <fullName evidence="6">Peptide/nickel transport system substrate-binding protein</fullName>
    </submittedName>
</protein>
<dbReference type="GO" id="GO:0043190">
    <property type="term" value="C:ATP-binding cassette (ABC) transporter complex"/>
    <property type="evidence" value="ECO:0007669"/>
    <property type="project" value="InterPro"/>
</dbReference>
<dbReference type="EMBL" id="VFON01000002">
    <property type="protein sequence ID" value="TQL40496.1"/>
    <property type="molecule type" value="Genomic_DNA"/>
</dbReference>